<comment type="subunit">
    <text evidence="3 6">Monomer.</text>
</comment>
<evidence type="ECO:0000256" key="4">
    <source>
        <dbReference type="ARBA" id="ARBA00015552"/>
    </source>
</evidence>
<dbReference type="GO" id="GO:0017110">
    <property type="term" value="F:nucleoside diphosphate phosphatase activity"/>
    <property type="evidence" value="ECO:0007669"/>
    <property type="project" value="InterPro"/>
</dbReference>
<accession>A0A6S6SWT7</accession>
<dbReference type="CDD" id="cd03675">
    <property type="entry name" value="NUDIX_Hydrolase"/>
    <property type="match status" value="1"/>
</dbReference>
<dbReference type="PANTHER" id="PTHR43222:SF11">
    <property type="entry name" value="PHOSPHATASE NUDJ"/>
    <property type="match status" value="1"/>
</dbReference>
<evidence type="ECO:0000313" key="8">
    <source>
        <dbReference type="EMBL" id="CAA6807051.1"/>
    </source>
</evidence>
<evidence type="ECO:0000256" key="3">
    <source>
        <dbReference type="ARBA" id="ARBA00011245"/>
    </source>
</evidence>
<comment type="cofactor">
    <cofactor evidence="1 6">
        <name>Mg(2+)</name>
        <dbReference type="ChEBI" id="CHEBI:18420"/>
    </cofactor>
</comment>
<evidence type="ECO:0000259" key="7">
    <source>
        <dbReference type="PROSITE" id="PS51462"/>
    </source>
</evidence>
<comment type="similarity">
    <text evidence="2 6">Belongs to the Nudix hydrolase family. NudJ subfamily.</text>
</comment>
<dbReference type="GO" id="GO:0004787">
    <property type="term" value="F:thiamine diphosphate phosphatase activity"/>
    <property type="evidence" value="ECO:0007669"/>
    <property type="project" value="InterPro"/>
</dbReference>
<sequence length="168" mass="19194">MTWKPRVVVAAVIEKNGKYLVVEENVDNTRVINQPAGHLEPNETIIEAVKRETLEETGWKFEPTHLVGIMHLLNENTNRIFIRFTFTGKLIEHIPDYQIDPDINAVHWMTYEQIKAQQNMFWRSPLVMRSLDAHRAGIRHPMDILHTMDAAGASCLGENELLSVSPAA</sequence>
<dbReference type="PANTHER" id="PTHR43222">
    <property type="entry name" value="NUDIX HYDROLASE 23"/>
    <property type="match status" value="1"/>
</dbReference>
<dbReference type="Gene3D" id="3.90.79.10">
    <property type="entry name" value="Nucleoside Triphosphate Pyrophosphohydrolase"/>
    <property type="match status" value="1"/>
</dbReference>
<protein>
    <recommendedName>
        <fullName evidence="4 6">Phosphatase NudJ</fullName>
        <ecNumber evidence="6">3.6.1.-</ecNumber>
    </recommendedName>
</protein>
<dbReference type="EC" id="3.6.1.-" evidence="6"/>
<dbReference type="PROSITE" id="PS51462">
    <property type="entry name" value="NUDIX"/>
    <property type="match status" value="1"/>
</dbReference>
<proteinExistence type="inferred from homology"/>
<reference evidence="8" key="1">
    <citation type="submission" date="2020-01" db="EMBL/GenBank/DDBJ databases">
        <authorList>
            <person name="Meier V. D."/>
            <person name="Meier V D."/>
        </authorList>
    </citation>
    <scope>NUCLEOTIDE SEQUENCE</scope>
    <source>
        <strain evidence="8">HLG_WM_MAG_07</strain>
    </source>
</reference>
<name>A0A6S6SWT7_9GAMM</name>
<dbReference type="GO" id="GO:0017111">
    <property type="term" value="F:ribonucleoside triphosphate phosphatase activity"/>
    <property type="evidence" value="ECO:0007669"/>
    <property type="project" value="InterPro"/>
</dbReference>
<evidence type="ECO:0000256" key="1">
    <source>
        <dbReference type="ARBA" id="ARBA00001946"/>
    </source>
</evidence>
<evidence type="ECO:0000256" key="5">
    <source>
        <dbReference type="ARBA" id="ARBA00022801"/>
    </source>
</evidence>
<dbReference type="InterPro" id="IPR020084">
    <property type="entry name" value="NUDIX_hydrolase_CS"/>
</dbReference>
<dbReference type="InterPro" id="IPR015797">
    <property type="entry name" value="NUDIX_hydrolase-like_dom_sf"/>
</dbReference>
<keyword evidence="5 6" id="KW-0378">Hydrolase</keyword>
<dbReference type="EMBL" id="CACVAY010000032">
    <property type="protein sequence ID" value="CAA6807051.1"/>
    <property type="molecule type" value="Genomic_DNA"/>
</dbReference>
<dbReference type="AlphaFoldDB" id="A0A6S6SWT7"/>
<dbReference type="InterPro" id="IPR033713">
    <property type="entry name" value="NudJ"/>
</dbReference>
<keyword evidence="6" id="KW-0460">Magnesium</keyword>
<dbReference type="InterPro" id="IPR000086">
    <property type="entry name" value="NUDIX_hydrolase_dom"/>
</dbReference>
<gene>
    <name evidence="6" type="primary">nudJ</name>
    <name evidence="8" type="ORF">HELGO_WM12262</name>
</gene>
<dbReference type="SUPFAM" id="SSF55811">
    <property type="entry name" value="Nudix"/>
    <property type="match status" value="1"/>
</dbReference>
<organism evidence="8">
    <name type="scientific">uncultured Thiotrichaceae bacterium</name>
    <dbReference type="NCBI Taxonomy" id="298394"/>
    <lineage>
        <taxon>Bacteria</taxon>
        <taxon>Pseudomonadati</taxon>
        <taxon>Pseudomonadota</taxon>
        <taxon>Gammaproteobacteria</taxon>
        <taxon>Thiotrichales</taxon>
        <taxon>Thiotrichaceae</taxon>
        <taxon>environmental samples</taxon>
    </lineage>
</organism>
<evidence type="ECO:0000256" key="6">
    <source>
        <dbReference type="RuleBase" id="RU364043"/>
    </source>
</evidence>
<dbReference type="Pfam" id="PF00293">
    <property type="entry name" value="NUDIX"/>
    <property type="match status" value="1"/>
</dbReference>
<dbReference type="PROSITE" id="PS00893">
    <property type="entry name" value="NUDIX_BOX"/>
    <property type="match status" value="1"/>
</dbReference>
<evidence type="ECO:0000256" key="2">
    <source>
        <dbReference type="ARBA" id="ARBA00007608"/>
    </source>
</evidence>
<feature type="domain" description="Nudix hydrolase" evidence="7">
    <location>
        <begin position="3"/>
        <end position="132"/>
    </location>
</feature>